<evidence type="ECO:0000259" key="1">
    <source>
        <dbReference type="PROSITE" id="PS51186"/>
    </source>
</evidence>
<gene>
    <name evidence="2" type="ORF">AB986_09330</name>
</gene>
<dbReference type="OrthoDB" id="9796171at2"/>
<dbReference type="EMBL" id="LELK01000001">
    <property type="protein sequence ID" value="KMM39386.1"/>
    <property type="molecule type" value="Genomic_DNA"/>
</dbReference>
<dbReference type="PROSITE" id="PS51186">
    <property type="entry name" value="GNAT"/>
    <property type="match status" value="1"/>
</dbReference>
<dbReference type="Proteomes" id="UP000035996">
    <property type="component" value="Unassembled WGS sequence"/>
</dbReference>
<dbReference type="GO" id="GO:0004343">
    <property type="term" value="F:glucosamine 6-phosphate N-acetyltransferase activity"/>
    <property type="evidence" value="ECO:0007669"/>
    <property type="project" value="TreeGrafter"/>
</dbReference>
<dbReference type="PANTHER" id="PTHR13355:SF9">
    <property type="entry name" value="ACETYLTRANSFERASE BSU40680-RELATED"/>
    <property type="match status" value="1"/>
</dbReference>
<keyword evidence="3" id="KW-1185">Reference proteome</keyword>
<evidence type="ECO:0000313" key="3">
    <source>
        <dbReference type="Proteomes" id="UP000035996"/>
    </source>
</evidence>
<dbReference type="SUPFAM" id="SSF55729">
    <property type="entry name" value="Acyl-CoA N-acyltransferases (Nat)"/>
    <property type="match status" value="1"/>
</dbReference>
<dbReference type="InterPro" id="IPR000182">
    <property type="entry name" value="GNAT_dom"/>
</dbReference>
<organism evidence="2 3">
    <name type="scientific">Guptibacillus hwajinpoensis</name>
    <dbReference type="NCBI Taxonomy" id="208199"/>
    <lineage>
        <taxon>Bacteria</taxon>
        <taxon>Bacillati</taxon>
        <taxon>Bacillota</taxon>
        <taxon>Bacilli</taxon>
        <taxon>Bacillales</taxon>
        <taxon>Guptibacillaceae</taxon>
        <taxon>Guptibacillus</taxon>
    </lineage>
</organism>
<comment type="caution">
    <text evidence="2">The sequence shown here is derived from an EMBL/GenBank/DDBJ whole genome shotgun (WGS) entry which is preliminary data.</text>
</comment>
<dbReference type="InterPro" id="IPR039143">
    <property type="entry name" value="GNPNAT1-like"/>
</dbReference>
<dbReference type="InterPro" id="IPR016181">
    <property type="entry name" value="Acyl_CoA_acyltransferase"/>
</dbReference>
<dbReference type="RefSeq" id="WP_048310556.1">
    <property type="nucleotide sequence ID" value="NZ_CP119526.1"/>
</dbReference>
<name>A0A0J6CSV4_9BACL</name>
<dbReference type="Pfam" id="PF13673">
    <property type="entry name" value="Acetyltransf_10"/>
    <property type="match status" value="1"/>
</dbReference>
<dbReference type="STRING" id="157733.AB986_09330"/>
<evidence type="ECO:0000313" key="2">
    <source>
        <dbReference type="EMBL" id="KMM39386.1"/>
    </source>
</evidence>
<feature type="domain" description="N-acetyltransferase" evidence="1">
    <location>
        <begin position="2"/>
        <end position="143"/>
    </location>
</feature>
<dbReference type="Gene3D" id="3.40.630.30">
    <property type="match status" value="1"/>
</dbReference>
<accession>A0A0J6CSV4</accession>
<sequence length="151" mass="17446">MKAVTIQTEEELKQAFYIRKKVFIEEQGTPEEDEYDQYDSLHTAEHILILDKNKAVGTARWRVVDGIGKLERICILKSHRKLGIGNKIVNKLEELAATKGIDRVKLHGQVQAERFYQKLGYQTDSDVFMEDGIPHVLMWKKLPETKSSHHS</sequence>
<proteinExistence type="predicted"/>
<dbReference type="AlphaFoldDB" id="A0A0J6CSV4"/>
<dbReference type="PATRIC" id="fig|157733.3.peg.4160"/>
<dbReference type="PANTHER" id="PTHR13355">
    <property type="entry name" value="GLUCOSAMINE 6-PHOSPHATE N-ACETYLTRANSFERASE"/>
    <property type="match status" value="1"/>
</dbReference>
<dbReference type="CDD" id="cd04301">
    <property type="entry name" value="NAT_SF"/>
    <property type="match status" value="1"/>
</dbReference>
<protein>
    <recommendedName>
        <fullName evidence="1">N-acetyltransferase domain-containing protein</fullName>
    </recommendedName>
</protein>
<reference evidence="2" key="1">
    <citation type="submission" date="2015-06" db="EMBL/GenBank/DDBJ databases">
        <authorList>
            <person name="Liu B."/>
            <person name="Wang J."/>
            <person name="Zhu Y."/>
            <person name="Liu G."/>
            <person name="Chen Q."/>
            <person name="Zheng C."/>
            <person name="Che J."/>
            <person name="Ge C."/>
            <person name="Shi H."/>
            <person name="Pan Z."/>
            <person name="Liu X."/>
        </authorList>
    </citation>
    <scope>NUCLEOTIDE SEQUENCE [LARGE SCALE GENOMIC DNA]</scope>
    <source>
        <strain evidence="2">DSM 16346</strain>
    </source>
</reference>